<dbReference type="RefSeq" id="WP_091248572.1">
    <property type="nucleotide sequence ID" value="NZ_CP192025.1"/>
</dbReference>
<dbReference type="Proteomes" id="UP000198797">
    <property type="component" value="Unassembled WGS sequence"/>
</dbReference>
<dbReference type="GO" id="GO:0003824">
    <property type="term" value="F:catalytic activity"/>
    <property type="evidence" value="ECO:0007669"/>
    <property type="project" value="UniProtKB-ARBA"/>
</dbReference>
<keyword evidence="3" id="KW-1185">Reference proteome</keyword>
<dbReference type="InterPro" id="IPR000073">
    <property type="entry name" value="AB_hydrolase_1"/>
</dbReference>
<name>A0A1C4ZR26_9ACTN</name>
<dbReference type="PANTHER" id="PTHR43433">
    <property type="entry name" value="HYDROLASE, ALPHA/BETA FOLD FAMILY PROTEIN"/>
    <property type="match status" value="1"/>
</dbReference>
<protein>
    <submittedName>
        <fullName evidence="2">Pimeloyl-ACP methyl ester carboxylesterase</fullName>
    </submittedName>
</protein>
<reference evidence="3" key="1">
    <citation type="submission" date="2016-06" db="EMBL/GenBank/DDBJ databases">
        <authorList>
            <person name="Varghese N."/>
            <person name="Submissions Spin"/>
        </authorList>
    </citation>
    <scope>NUCLEOTIDE SEQUENCE [LARGE SCALE GENOMIC DNA]</scope>
    <source>
        <strain evidence="3">DSM 44100</strain>
    </source>
</reference>
<dbReference type="OrthoDB" id="63519at2"/>
<gene>
    <name evidence="2" type="ORF">GA0070216_110223</name>
</gene>
<evidence type="ECO:0000313" key="3">
    <source>
        <dbReference type="Proteomes" id="UP000198797"/>
    </source>
</evidence>
<sequence>MEYKDYDIELPSGTVHVRRWGSSDRPVVFGVSGLTANLVCFEPLAEALDRAGYQLVAHDMRGRGLSDNTPAGSYGWPAHAQDIIGIADELGIEEFDYIGWSTGSLIGFNIHRTAPERLRRLVLLDQVAAAPAPVMDVARQVIDRLDSTVPSLPEYLENVKNMGLVRPWSETWESYFVYEMEPVEGGFRSRTSKAAVMEDFEWDIEHDGRDLWDDVGCPVLLVRGLDPVTPESGLIVPEETFQDFMKAVPQTEVVEVDRSHYGVGTSEVTAAAVVEFLSRQ</sequence>
<dbReference type="STRING" id="121616.GA0070216_110223"/>
<dbReference type="PANTHER" id="PTHR43433:SF5">
    <property type="entry name" value="AB HYDROLASE-1 DOMAIN-CONTAINING PROTEIN"/>
    <property type="match status" value="1"/>
</dbReference>
<dbReference type="EMBL" id="FMCU01000010">
    <property type="protein sequence ID" value="SCF35254.1"/>
    <property type="molecule type" value="Genomic_DNA"/>
</dbReference>
<feature type="domain" description="AB hydrolase-1" evidence="1">
    <location>
        <begin position="27"/>
        <end position="148"/>
    </location>
</feature>
<dbReference type="InterPro" id="IPR029058">
    <property type="entry name" value="AB_hydrolase_fold"/>
</dbReference>
<dbReference type="SUPFAM" id="SSF53474">
    <property type="entry name" value="alpha/beta-Hydrolases"/>
    <property type="match status" value="1"/>
</dbReference>
<dbReference type="Gene3D" id="3.40.50.1820">
    <property type="entry name" value="alpha/beta hydrolase"/>
    <property type="match status" value="1"/>
</dbReference>
<dbReference type="Pfam" id="PF00561">
    <property type="entry name" value="Abhydrolase_1"/>
    <property type="match status" value="1"/>
</dbReference>
<evidence type="ECO:0000313" key="2">
    <source>
        <dbReference type="EMBL" id="SCF35254.1"/>
    </source>
</evidence>
<proteinExistence type="predicted"/>
<dbReference type="InterPro" id="IPR050471">
    <property type="entry name" value="AB_hydrolase"/>
</dbReference>
<dbReference type="AlphaFoldDB" id="A0A1C4ZR26"/>
<accession>A0A1C4ZR26</accession>
<evidence type="ECO:0000259" key="1">
    <source>
        <dbReference type="Pfam" id="PF00561"/>
    </source>
</evidence>
<organism evidence="2 3">
    <name type="scientific">Micromonospora matsumotoense</name>
    <dbReference type="NCBI Taxonomy" id="121616"/>
    <lineage>
        <taxon>Bacteria</taxon>
        <taxon>Bacillati</taxon>
        <taxon>Actinomycetota</taxon>
        <taxon>Actinomycetes</taxon>
        <taxon>Micromonosporales</taxon>
        <taxon>Micromonosporaceae</taxon>
        <taxon>Micromonospora</taxon>
    </lineage>
</organism>